<dbReference type="EMBL" id="BBRZ01000133">
    <property type="protein sequence ID" value="GAM59234.1"/>
    <property type="molecule type" value="Genomic_DNA"/>
</dbReference>
<comment type="caution">
    <text evidence="1">The sequence shown here is derived from an EMBL/GenBank/DDBJ whole genome shotgun (WGS) entry which is preliminary data.</text>
</comment>
<reference evidence="1 2" key="2">
    <citation type="submission" date="2015-01" db="EMBL/GenBank/DDBJ databases">
        <authorList>
            <consortium name="NBRP consortium"/>
            <person name="Sawabe T."/>
            <person name="Meirelles P."/>
            <person name="Feng G."/>
            <person name="Sayaka M."/>
            <person name="Hattori M."/>
            <person name="Ohkuma M."/>
        </authorList>
    </citation>
    <scope>NUCLEOTIDE SEQUENCE [LARGE SCALE GENOMIC DNA]</scope>
    <source>
        <strain evidence="2">JCM 19231</strain>
    </source>
</reference>
<gene>
    <name evidence="1" type="ORF">JCM19231_3442</name>
</gene>
<reference evidence="1 2" key="1">
    <citation type="submission" date="2015-01" db="EMBL/GenBank/DDBJ databases">
        <title>Vibrio sp. C1 JCM 19231 whole genome shotgun sequence.</title>
        <authorList>
            <person name="Sawabe T."/>
            <person name="Meirelles P."/>
            <person name="Feng G."/>
            <person name="Sayaka M."/>
            <person name="Hattori M."/>
            <person name="Ohkuma M."/>
        </authorList>
    </citation>
    <scope>NUCLEOTIDE SEQUENCE [LARGE SCALE GENOMIC DNA]</scope>
    <source>
        <strain evidence="2">JCM 19231</strain>
    </source>
</reference>
<keyword evidence="2" id="KW-1185">Reference proteome</keyword>
<evidence type="ECO:0000313" key="2">
    <source>
        <dbReference type="Proteomes" id="UP000031671"/>
    </source>
</evidence>
<evidence type="ECO:0000313" key="1">
    <source>
        <dbReference type="EMBL" id="GAM59234.1"/>
    </source>
</evidence>
<organism evidence="1 2">
    <name type="scientific">Vibrio ishigakensis</name>
    <dbReference type="NCBI Taxonomy" id="1481914"/>
    <lineage>
        <taxon>Bacteria</taxon>
        <taxon>Pseudomonadati</taxon>
        <taxon>Pseudomonadota</taxon>
        <taxon>Gammaproteobacteria</taxon>
        <taxon>Vibrionales</taxon>
        <taxon>Vibrionaceae</taxon>
        <taxon>Vibrio</taxon>
    </lineage>
</organism>
<protein>
    <submittedName>
        <fullName evidence="1">Uncharacterized protein</fullName>
    </submittedName>
</protein>
<sequence length="41" mass="4660">MFNQVVTDLSLDDEVVDQIIQEGSGQLRNKPEFRELVVALN</sequence>
<dbReference type="Proteomes" id="UP000031671">
    <property type="component" value="Unassembled WGS sequence"/>
</dbReference>
<accession>A0A0B8P8I3</accession>
<proteinExistence type="predicted"/>
<name>A0A0B8P8I3_9VIBR</name>
<dbReference type="AlphaFoldDB" id="A0A0B8P8I3"/>